<evidence type="ECO:0000313" key="1">
    <source>
        <dbReference type="EMBL" id="MCH7399293.1"/>
    </source>
</evidence>
<keyword evidence="2" id="KW-1185">Reference proteome</keyword>
<dbReference type="InterPro" id="IPR011604">
    <property type="entry name" value="PDDEXK-like_dom_sf"/>
</dbReference>
<comment type="caution">
    <text evidence="1">The sequence shown here is derived from an EMBL/GenBank/DDBJ whole genome shotgun (WGS) entry which is preliminary data.</text>
</comment>
<reference evidence="1" key="1">
    <citation type="submission" date="2022-03" db="EMBL/GenBank/DDBJ databases">
        <title>De novo assembled genomes of Belliella spp. (Cyclobacteriaceae) strains.</title>
        <authorList>
            <person name="Szabo A."/>
            <person name="Korponai K."/>
            <person name="Felfoldi T."/>
        </authorList>
    </citation>
    <scope>NUCLEOTIDE SEQUENCE</scope>
    <source>
        <strain evidence="1">DSM 107340</strain>
    </source>
</reference>
<proteinExistence type="predicted"/>
<gene>
    <name evidence="1" type="ORF">MM236_14930</name>
</gene>
<name>A0ABS9USP9_9BACT</name>
<dbReference type="Proteomes" id="UP001165488">
    <property type="component" value="Unassembled WGS sequence"/>
</dbReference>
<evidence type="ECO:0000313" key="2">
    <source>
        <dbReference type="Proteomes" id="UP001165488"/>
    </source>
</evidence>
<accession>A0ABS9USP9</accession>
<dbReference type="Pfam" id="PF13366">
    <property type="entry name" value="PDDEXK_3"/>
    <property type="match status" value="1"/>
</dbReference>
<dbReference type="RefSeq" id="WP_241275792.1">
    <property type="nucleotide sequence ID" value="NZ_JAKZGS010000014.1"/>
</dbReference>
<dbReference type="InterPro" id="IPR026350">
    <property type="entry name" value="GxxExxY"/>
</dbReference>
<dbReference type="EMBL" id="JAKZGS010000014">
    <property type="protein sequence ID" value="MCH7399293.1"/>
    <property type="molecule type" value="Genomic_DNA"/>
</dbReference>
<sequence>MNENDISYIVRGAIYDVYNGLGPGLFESVYVAALEWELINQGLLVNREVPVPVHYKAVKLDLGFRIDLLVENKVIIEVKSVGNLADVHHKQILTYLKITEKKLGILVNFNVARINDGIFRKVNGL</sequence>
<dbReference type="Gene3D" id="3.90.320.10">
    <property type="match status" value="1"/>
</dbReference>
<protein>
    <submittedName>
        <fullName evidence="1">GxxExxY protein</fullName>
    </submittedName>
</protein>
<organism evidence="1 2">
    <name type="scientific">Belliella calami</name>
    <dbReference type="NCBI Taxonomy" id="2923436"/>
    <lineage>
        <taxon>Bacteria</taxon>
        <taxon>Pseudomonadati</taxon>
        <taxon>Bacteroidota</taxon>
        <taxon>Cytophagia</taxon>
        <taxon>Cytophagales</taxon>
        <taxon>Cyclobacteriaceae</taxon>
        <taxon>Belliella</taxon>
    </lineage>
</organism>
<dbReference type="NCBIfam" id="TIGR04256">
    <property type="entry name" value="GxxExxY"/>
    <property type="match status" value="1"/>
</dbReference>